<reference evidence="2 3" key="1">
    <citation type="submission" date="2008-07" db="EMBL/GenBank/DDBJ databases">
        <authorList>
            <person name="Gonzalez J."/>
            <person name="Sokolova T."/>
            <person name="Ferriera S."/>
            <person name="Johnson J."/>
            <person name="Kravitz S."/>
            <person name="Beeson K."/>
            <person name="Sutton G."/>
            <person name="Rogers Y.-H."/>
            <person name="Friedman R."/>
            <person name="Frazier M."/>
            <person name="Venter J.C."/>
        </authorList>
    </citation>
    <scope>NUCLEOTIDE SEQUENCE [LARGE SCALE GENOMIC DNA]</scope>
    <source>
        <strain evidence="2 3">DSM 12653</strain>
    </source>
</reference>
<dbReference type="Proteomes" id="UP000010146">
    <property type="component" value="Unassembled WGS sequence"/>
</dbReference>
<reference evidence="2 3" key="2">
    <citation type="journal article" date="2015" name="BMC Genomics">
        <title>Analysis of three genomes within the thermophilic bacterial species Caldanaerobacter subterraneus with a focus on carbon monoxide dehydrogenase evolution and hydrolase diversity.</title>
        <authorList>
            <person name="Sant'Anna F.H."/>
            <person name="Lebedinsky A.V."/>
            <person name="Sokolova T.G."/>
            <person name="Robb F.T."/>
            <person name="Gonzalez J.M."/>
        </authorList>
    </citation>
    <scope>NUCLEOTIDE SEQUENCE [LARGE SCALE GENOMIC DNA]</scope>
    <source>
        <strain evidence="2 3">DSM 12653</strain>
    </source>
</reference>
<gene>
    <name evidence="2" type="ORF">CDSM653_01536</name>
</gene>
<evidence type="ECO:0000313" key="3">
    <source>
        <dbReference type="Proteomes" id="UP000010146"/>
    </source>
</evidence>
<dbReference type="AlphaFoldDB" id="A0A0F5PLX0"/>
<evidence type="ECO:0000259" key="1">
    <source>
        <dbReference type="Pfam" id="PF22746"/>
    </source>
</evidence>
<dbReference type="EMBL" id="ABXP02000082">
    <property type="protein sequence ID" value="KKC29411.1"/>
    <property type="molecule type" value="Genomic_DNA"/>
</dbReference>
<name>A0A0F5PLX0_9THEO</name>
<evidence type="ECO:0000313" key="2">
    <source>
        <dbReference type="EMBL" id="KKC29411.1"/>
    </source>
</evidence>
<accession>A0A0F5PLX0</accession>
<feature type="domain" description="YvlB/LiaX N-terminal" evidence="1">
    <location>
        <begin position="28"/>
        <end position="51"/>
    </location>
</feature>
<reference evidence="3" key="3">
    <citation type="submission" date="2015-02" db="EMBL/GenBank/DDBJ databases">
        <title>Genome analysis of three genomes within the thermophilic hydrogenogenic bacterial species Caldanaerobacter subterraneus.</title>
        <authorList>
            <person name="Sant'Anna F.H."/>
            <person name="Lebedinsky A."/>
            <person name="Sokolova T."/>
            <person name="Robb F.T."/>
            <person name="Gonzalez J.M."/>
        </authorList>
    </citation>
    <scope>NUCLEOTIDE SEQUENCE [LARGE SCALE GENOMIC DNA]</scope>
    <source>
        <strain evidence="3">DSM 12653</strain>
    </source>
</reference>
<sequence>MSYPTIRNKLDNLIAALGYEVEKRPSIDRKEVLKKLEDGEITVQEALRLLKE</sequence>
<protein>
    <recommendedName>
        <fullName evidence="1">YvlB/LiaX N-terminal domain-containing protein</fullName>
    </recommendedName>
</protein>
<dbReference type="Pfam" id="PF22746">
    <property type="entry name" value="SHOCT-like_DUF2089-C"/>
    <property type="match status" value="1"/>
</dbReference>
<proteinExistence type="predicted"/>
<dbReference type="InterPro" id="IPR053959">
    <property type="entry name" value="YvlB/LiaX_N"/>
</dbReference>
<comment type="caution">
    <text evidence="2">The sequence shown here is derived from an EMBL/GenBank/DDBJ whole genome shotgun (WGS) entry which is preliminary data.</text>
</comment>
<organism evidence="2 3">
    <name type="scientific">Caldanaerobacter subterraneus subsp. pacificus DSM 12653</name>
    <dbReference type="NCBI Taxonomy" id="391606"/>
    <lineage>
        <taxon>Bacteria</taxon>
        <taxon>Bacillati</taxon>
        <taxon>Bacillota</taxon>
        <taxon>Clostridia</taxon>
        <taxon>Thermoanaerobacterales</taxon>
        <taxon>Thermoanaerobacteraceae</taxon>
        <taxon>Caldanaerobacter</taxon>
    </lineage>
</organism>